<dbReference type="PANTHER" id="PTHR46116:SF39">
    <property type="entry name" value="BACULOVIRAL IAP REPEAT-CONTAINING PROTEIN 6"/>
    <property type="match status" value="1"/>
</dbReference>
<dbReference type="GO" id="GO:0005634">
    <property type="term" value="C:nucleus"/>
    <property type="evidence" value="ECO:0007669"/>
    <property type="project" value="TreeGrafter"/>
</dbReference>
<dbReference type="WBParaSite" id="PDA_v2.g14981.t1">
    <property type="protein sequence ID" value="PDA_v2.g14981.t1"/>
    <property type="gene ID" value="PDA_v2.g14981"/>
</dbReference>
<dbReference type="GO" id="GO:0043066">
    <property type="term" value="P:negative regulation of apoptotic process"/>
    <property type="evidence" value="ECO:0007669"/>
    <property type="project" value="TreeGrafter"/>
</dbReference>
<evidence type="ECO:0000256" key="2">
    <source>
        <dbReference type="ARBA" id="ARBA00022786"/>
    </source>
</evidence>
<name>A0A914PA82_9BILA</name>
<dbReference type="GO" id="GO:0004869">
    <property type="term" value="F:cysteine-type endopeptidase inhibitor activity"/>
    <property type="evidence" value="ECO:0007669"/>
    <property type="project" value="TreeGrafter"/>
</dbReference>
<sequence>MNHILMNRASRDYDANIRLQCVRWAMLEQIRHPPKGFEEIIRRHFWIKRDEICEQIEGWINEMQKLVDTATDQSIRITKNSLSGLIKNFEDLKTEFSKMKAPEGLSKVISKYFPNSNTTDDISIEAATTKAVDESAKSQK</sequence>
<keyword evidence="3" id="KW-1185">Reference proteome</keyword>
<accession>A0A914PA82</accession>
<dbReference type="AlphaFoldDB" id="A0A914PA82"/>
<proteinExistence type="predicted"/>
<dbReference type="InterPro" id="IPR016135">
    <property type="entry name" value="UBQ-conjugating_enzyme/RWD"/>
</dbReference>
<evidence type="ECO:0000256" key="1">
    <source>
        <dbReference type="ARBA" id="ARBA00022679"/>
    </source>
</evidence>
<reference evidence="4" key="1">
    <citation type="submission" date="2022-11" db="UniProtKB">
        <authorList>
            <consortium name="WormBaseParasite"/>
        </authorList>
    </citation>
    <scope>IDENTIFICATION</scope>
</reference>
<dbReference type="PANTHER" id="PTHR46116">
    <property type="entry name" value="(E3-INDEPENDENT) E2 UBIQUITIN-CONJUGATING ENZYME"/>
    <property type="match status" value="1"/>
</dbReference>
<dbReference type="GO" id="GO:0016740">
    <property type="term" value="F:transferase activity"/>
    <property type="evidence" value="ECO:0007669"/>
    <property type="project" value="UniProtKB-KW"/>
</dbReference>
<dbReference type="Gene3D" id="3.10.110.10">
    <property type="entry name" value="Ubiquitin Conjugating Enzyme"/>
    <property type="match status" value="1"/>
</dbReference>
<evidence type="ECO:0000313" key="3">
    <source>
        <dbReference type="Proteomes" id="UP000887578"/>
    </source>
</evidence>
<keyword evidence="1" id="KW-0808">Transferase</keyword>
<evidence type="ECO:0000313" key="4">
    <source>
        <dbReference type="WBParaSite" id="PDA_v2.g14981.t1"/>
    </source>
</evidence>
<protein>
    <submittedName>
        <fullName evidence="4">Uncharacterized protein</fullName>
    </submittedName>
</protein>
<dbReference type="Proteomes" id="UP000887578">
    <property type="component" value="Unplaced"/>
</dbReference>
<organism evidence="3 4">
    <name type="scientific">Panagrolaimus davidi</name>
    <dbReference type="NCBI Taxonomy" id="227884"/>
    <lineage>
        <taxon>Eukaryota</taxon>
        <taxon>Metazoa</taxon>
        <taxon>Ecdysozoa</taxon>
        <taxon>Nematoda</taxon>
        <taxon>Chromadorea</taxon>
        <taxon>Rhabditida</taxon>
        <taxon>Tylenchina</taxon>
        <taxon>Panagrolaimomorpha</taxon>
        <taxon>Panagrolaimoidea</taxon>
        <taxon>Panagrolaimidae</taxon>
        <taxon>Panagrolaimus</taxon>
    </lineage>
</organism>
<keyword evidence="2" id="KW-0833">Ubl conjugation pathway</keyword>